<dbReference type="EMBL" id="AZBU02000003">
    <property type="protein sequence ID" value="TKR88266.1"/>
    <property type="molecule type" value="Genomic_DNA"/>
</dbReference>
<reference evidence="2 3" key="1">
    <citation type="journal article" date="2015" name="Genome Biol.">
        <title>Comparative genomics of Steinernema reveals deeply conserved gene regulatory networks.</title>
        <authorList>
            <person name="Dillman A.R."/>
            <person name="Macchietto M."/>
            <person name="Porter C.F."/>
            <person name="Rogers A."/>
            <person name="Williams B."/>
            <person name="Antoshechkin I."/>
            <person name="Lee M.M."/>
            <person name="Goodwin Z."/>
            <person name="Lu X."/>
            <person name="Lewis E.E."/>
            <person name="Goodrich-Blair H."/>
            <person name="Stock S.P."/>
            <person name="Adams B.J."/>
            <person name="Sternberg P.W."/>
            <person name="Mortazavi A."/>
        </authorList>
    </citation>
    <scope>NUCLEOTIDE SEQUENCE [LARGE SCALE GENOMIC DNA]</scope>
    <source>
        <strain evidence="2 3">ALL</strain>
    </source>
</reference>
<keyword evidence="3" id="KW-1185">Reference proteome</keyword>
<evidence type="ECO:0000313" key="2">
    <source>
        <dbReference type="EMBL" id="TKR88266.1"/>
    </source>
</evidence>
<evidence type="ECO:0000256" key="1">
    <source>
        <dbReference type="SAM" id="Phobius"/>
    </source>
</evidence>
<proteinExistence type="predicted"/>
<sequence length="277" mass="31874">MDSLPSEFADDVKTLIAKEVLQMDLWEHRGGKTSQMFAKKLLILNVVPVSDTHCFYRLRDGNKDLELCQPTWDAYRVSEIIVNWNIGLEKGLEMDSKEFRILRNLISKSLRPIDIYIFTSSYIAVGPVIMSLLNSVPRFSRIYAKCRFSISELLCKSVRAQALSQLMLCCCNITDDFLSCLQTFIENYNFSYITLEEKPRVLRGGKSKLVDLLQEKALDFARKGKFVVLGVGCSRSKFWEGVEYYYEEKGTLLSLYVCPTLDKWGLMLPASTEKREF</sequence>
<keyword evidence="1" id="KW-0812">Transmembrane</keyword>
<evidence type="ECO:0000313" key="3">
    <source>
        <dbReference type="Proteomes" id="UP000298663"/>
    </source>
</evidence>
<keyword evidence="1" id="KW-1133">Transmembrane helix</keyword>
<name>A0A4U5NXK7_STECR</name>
<dbReference type="AlphaFoldDB" id="A0A4U5NXK7"/>
<gene>
    <name evidence="2" type="ORF">L596_012535</name>
</gene>
<keyword evidence="1" id="KW-0472">Membrane</keyword>
<accession>A0A4U5NXK7</accession>
<comment type="caution">
    <text evidence="2">The sequence shown here is derived from an EMBL/GenBank/DDBJ whole genome shotgun (WGS) entry which is preliminary data.</text>
</comment>
<organism evidence="2 3">
    <name type="scientific">Steinernema carpocapsae</name>
    <name type="common">Entomopathogenic nematode</name>
    <dbReference type="NCBI Taxonomy" id="34508"/>
    <lineage>
        <taxon>Eukaryota</taxon>
        <taxon>Metazoa</taxon>
        <taxon>Ecdysozoa</taxon>
        <taxon>Nematoda</taxon>
        <taxon>Chromadorea</taxon>
        <taxon>Rhabditida</taxon>
        <taxon>Tylenchina</taxon>
        <taxon>Panagrolaimomorpha</taxon>
        <taxon>Strongyloidoidea</taxon>
        <taxon>Steinernematidae</taxon>
        <taxon>Steinernema</taxon>
    </lineage>
</organism>
<dbReference type="Proteomes" id="UP000298663">
    <property type="component" value="Unassembled WGS sequence"/>
</dbReference>
<feature type="transmembrane region" description="Helical" evidence="1">
    <location>
        <begin position="113"/>
        <end position="133"/>
    </location>
</feature>
<reference evidence="2 3" key="2">
    <citation type="journal article" date="2019" name="G3 (Bethesda)">
        <title>Hybrid Assembly of the Genome of the Entomopathogenic Nematode Steinernema carpocapsae Identifies the X-Chromosome.</title>
        <authorList>
            <person name="Serra L."/>
            <person name="Macchietto M."/>
            <person name="Macias-Munoz A."/>
            <person name="McGill C.J."/>
            <person name="Rodriguez I.M."/>
            <person name="Rodriguez B."/>
            <person name="Murad R."/>
            <person name="Mortazavi A."/>
        </authorList>
    </citation>
    <scope>NUCLEOTIDE SEQUENCE [LARGE SCALE GENOMIC DNA]</scope>
    <source>
        <strain evidence="2 3">ALL</strain>
    </source>
</reference>
<protein>
    <submittedName>
        <fullName evidence="2">Uncharacterized protein</fullName>
    </submittedName>
</protein>